<dbReference type="OrthoDB" id="2834397at2759"/>
<name>A0A0C9XJ21_9AGAR</name>
<feature type="transmembrane region" description="Helical" evidence="1">
    <location>
        <begin position="29"/>
        <end position="47"/>
    </location>
</feature>
<dbReference type="Proteomes" id="UP000054477">
    <property type="component" value="Unassembled WGS sequence"/>
</dbReference>
<sequence>MFIPTAQKNVTAREVDDSPLPYFGDGGSWSGLLLVFFLLSFYALALWDRWLQLKMAESRRLQVVSKLRSDRRNYSIAFSISQTLEITKPFFH</sequence>
<protein>
    <submittedName>
        <fullName evidence="2">Unplaced genomic scaffold K443scaffold_154, whole genome shotgun sequence</fullName>
    </submittedName>
</protein>
<keyword evidence="1" id="KW-0472">Membrane</keyword>
<reference evidence="2 3" key="1">
    <citation type="submission" date="2014-04" db="EMBL/GenBank/DDBJ databases">
        <authorList>
            <consortium name="DOE Joint Genome Institute"/>
            <person name="Kuo A."/>
            <person name="Kohler A."/>
            <person name="Nagy L.G."/>
            <person name="Floudas D."/>
            <person name="Copeland A."/>
            <person name="Barry K.W."/>
            <person name="Cichocki N."/>
            <person name="Veneault-Fourrey C."/>
            <person name="LaButti K."/>
            <person name="Lindquist E.A."/>
            <person name="Lipzen A."/>
            <person name="Lundell T."/>
            <person name="Morin E."/>
            <person name="Murat C."/>
            <person name="Sun H."/>
            <person name="Tunlid A."/>
            <person name="Henrissat B."/>
            <person name="Grigoriev I.V."/>
            <person name="Hibbett D.S."/>
            <person name="Martin F."/>
            <person name="Nordberg H.P."/>
            <person name="Cantor M.N."/>
            <person name="Hua S.X."/>
        </authorList>
    </citation>
    <scope>NUCLEOTIDE SEQUENCE [LARGE SCALE GENOMIC DNA]</scope>
    <source>
        <strain evidence="2 3">LaAM-08-1</strain>
    </source>
</reference>
<keyword evidence="1" id="KW-0812">Transmembrane</keyword>
<accession>A0A0C9XJ21</accession>
<proteinExistence type="predicted"/>
<evidence type="ECO:0000313" key="2">
    <source>
        <dbReference type="EMBL" id="KIJ97571.1"/>
    </source>
</evidence>
<organism evidence="2 3">
    <name type="scientific">Laccaria amethystina LaAM-08-1</name>
    <dbReference type="NCBI Taxonomy" id="1095629"/>
    <lineage>
        <taxon>Eukaryota</taxon>
        <taxon>Fungi</taxon>
        <taxon>Dikarya</taxon>
        <taxon>Basidiomycota</taxon>
        <taxon>Agaricomycotina</taxon>
        <taxon>Agaricomycetes</taxon>
        <taxon>Agaricomycetidae</taxon>
        <taxon>Agaricales</taxon>
        <taxon>Agaricineae</taxon>
        <taxon>Hydnangiaceae</taxon>
        <taxon>Laccaria</taxon>
    </lineage>
</organism>
<keyword evidence="1" id="KW-1133">Transmembrane helix</keyword>
<reference evidence="3" key="2">
    <citation type="submission" date="2015-01" db="EMBL/GenBank/DDBJ databases">
        <title>Evolutionary Origins and Diversification of the Mycorrhizal Mutualists.</title>
        <authorList>
            <consortium name="DOE Joint Genome Institute"/>
            <consortium name="Mycorrhizal Genomics Consortium"/>
            <person name="Kohler A."/>
            <person name="Kuo A."/>
            <person name="Nagy L.G."/>
            <person name="Floudas D."/>
            <person name="Copeland A."/>
            <person name="Barry K.W."/>
            <person name="Cichocki N."/>
            <person name="Veneault-Fourrey C."/>
            <person name="LaButti K."/>
            <person name="Lindquist E.A."/>
            <person name="Lipzen A."/>
            <person name="Lundell T."/>
            <person name="Morin E."/>
            <person name="Murat C."/>
            <person name="Riley R."/>
            <person name="Ohm R."/>
            <person name="Sun H."/>
            <person name="Tunlid A."/>
            <person name="Henrissat B."/>
            <person name="Grigoriev I.V."/>
            <person name="Hibbett D.S."/>
            <person name="Martin F."/>
        </authorList>
    </citation>
    <scope>NUCLEOTIDE SEQUENCE [LARGE SCALE GENOMIC DNA]</scope>
    <source>
        <strain evidence="3">LaAM-08-1</strain>
    </source>
</reference>
<evidence type="ECO:0000313" key="3">
    <source>
        <dbReference type="Proteomes" id="UP000054477"/>
    </source>
</evidence>
<dbReference type="AlphaFoldDB" id="A0A0C9XJ21"/>
<dbReference type="HOGENOM" id="CLU_2413574_0_0_1"/>
<keyword evidence="3" id="KW-1185">Reference proteome</keyword>
<evidence type="ECO:0000256" key="1">
    <source>
        <dbReference type="SAM" id="Phobius"/>
    </source>
</evidence>
<gene>
    <name evidence="2" type="ORF">K443DRAFT_9777</name>
</gene>
<dbReference type="EMBL" id="KN838689">
    <property type="protein sequence ID" value="KIJ97571.1"/>
    <property type="molecule type" value="Genomic_DNA"/>
</dbReference>